<evidence type="ECO:0000313" key="2">
    <source>
        <dbReference type="EMBL" id="KHG24477.1"/>
    </source>
</evidence>
<evidence type="ECO:0000256" key="1">
    <source>
        <dbReference type="SAM" id="Phobius"/>
    </source>
</evidence>
<keyword evidence="1" id="KW-0812">Transmembrane</keyword>
<feature type="transmembrane region" description="Helical" evidence="1">
    <location>
        <begin position="35"/>
        <end position="67"/>
    </location>
</feature>
<accession>A0A0B0PHU5</accession>
<keyword evidence="3" id="KW-1185">Reference proteome</keyword>
<dbReference type="AlphaFoldDB" id="A0A0B0PHU5"/>
<reference evidence="3" key="1">
    <citation type="submission" date="2014-09" db="EMBL/GenBank/DDBJ databases">
        <authorList>
            <person name="Mudge J."/>
            <person name="Ramaraj T."/>
            <person name="Lindquist I.E."/>
            <person name="Bharti A.K."/>
            <person name="Sundararajan A."/>
            <person name="Cameron C.T."/>
            <person name="Woodward J.E."/>
            <person name="May G.D."/>
            <person name="Brubaker C."/>
            <person name="Broadhvest J."/>
            <person name="Wilkins T.A."/>
        </authorList>
    </citation>
    <scope>NUCLEOTIDE SEQUENCE</scope>
    <source>
        <strain evidence="3">cv. AKA8401</strain>
    </source>
</reference>
<dbReference type="Proteomes" id="UP000032142">
    <property type="component" value="Unassembled WGS sequence"/>
</dbReference>
<dbReference type="EMBL" id="KN428937">
    <property type="protein sequence ID" value="KHG24477.1"/>
    <property type="molecule type" value="Genomic_DNA"/>
</dbReference>
<gene>
    <name evidence="2" type="ORF">F383_31368</name>
</gene>
<keyword evidence="1" id="KW-1133">Transmembrane helix</keyword>
<name>A0A0B0PHU5_GOSAR</name>
<organism evidence="2 3">
    <name type="scientific">Gossypium arboreum</name>
    <name type="common">Tree cotton</name>
    <name type="synonym">Gossypium nanking</name>
    <dbReference type="NCBI Taxonomy" id="29729"/>
    <lineage>
        <taxon>Eukaryota</taxon>
        <taxon>Viridiplantae</taxon>
        <taxon>Streptophyta</taxon>
        <taxon>Embryophyta</taxon>
        <taxon>Tracheophyta</taxon>
        <taxon>Spermatophyta</taxon>
        <taxon>Magnoliopsida</taxon>
        <taxon>eudicotyledons</taxon>
        <taxon>Gunneridae</taxon>
        <taxon>Pentapetalae</taxon>
        <taxon>rosids</taxon>
        <taxon>malvids</taxon>
        <taxon>Malvales</taxon>
        <taxon>Malvaceae</taxon>
        <taxon>Malvoideae</taxon>
        <taxon>Gossypium</taxon>
    </lineage>
</organism>
<evidence type="ECO:0000313" key="3">
    <source>
        <dbReference type="Proteomes" id="UP000032142"/>
    </source>
</evidence>
<sequence>MNNRFRYMEMCLTFVNEKQVYVQVMICDISMRKYAIIWFVIVFGYGVYVFYDAYMLQMISLFVYGFLSF</sequence>
<proteinExistence type="predicted"/>
<protein>
    <submittedName>
        <fullName evidence="2">Uncharacterized protein</fullName>
    </submittedName>
</protein>
<keyword evidence="1" id="KW-0472">Membrane</keyword>